<organism evidence="2">
    <name type="scientific">Xanthomonas sp. 10-10</name>
    <dbReference type="NCBI Taxonomy" id="3115848"/>
    <lineage>
        <taxon>Bacteria</taxon>
        <taxon>Pseudomonadati</taxon>
        <taxon>Pseudomonadota</taxon>
        <taxon>Gammaproteobacteria</taxon>
        <taxon>Lysobacterales</taxon>
        <taxon>Lysobacteraceae</taxon>
        <taxon>Xanthomonas</taxon>
    </lineage>
</organism>
<dbReference type="EMBL" id="CP144460">
    <property type="protein sequence ID" value="XBS38514.1"/>
    <property type="molecule type" value="Genomic_DNA"/>
</dbReference>
<dbReference type="RefSeq" id="WP_349656853.1">
    <property type="nucleotide sequence ID" value="NZ_CP144460.1"/>
</dbReference>
<feature type="region of interest" description="Disordered" evidence="1">
    <location>
        <begin position="1"/>
        <end position="20"/>
    </location>
</feature>
<reference evidence="2" key="1">
    <citation type="submission" date="2024-02" db="EMBL/GenBank/DDBJ databases">
        <title>Complete genome sequence of Xanthomonas sp. 10-10.</title>
        <authorList>
            <person name="Biessy A."/>
            <person name="Ciotola M."/>
            <person name="Cadieux M."/>
            <person name="Soufiane B."/>
            <person name="Laforest M."/>
            <person name="Filion M."/>
        </authorList>
    </citation>
    <scope>NUCLEOTIDE SEQUENCE</scope>
    <source>
        <strain evidence="2">10-10</strain>
    </source>
</reference>
<gene>
    <name evidence="2" type="ORF">VZ068_02925</name>
</gene>
<dbReference type="AlphaFoldDB" id="A0AAU7P9R0"/>
<accession>A0AAU7P9R0</accession>
<proteinExistence type="predicted"/>
<sequence length="54" mass="6050">MTSQTKQPDDGPGARVSPQPLIAVSEARLSRSSLHKDHHDLIVVWPEMYPAWRG</sequence>
<evidence type="ECO:0000256" key="1">
    <source>
        <dbReference type="SAM" id="MobiDB-lite"/>
    </source>
</evidence>
<name>A0AAU7P9R0_9XANT</name>
<evidence type="ECO:0000313" key="2">
    <source>
        <dbReference type="EMBL" id="XBS38514.1"/>
    </source>
</evidence>
<protein>
    <submittedName>
        <fullName evidence="2">Uncharacterized protein</fullName>
    </submittedName>
</protein>